<name>A0A1V3WEY9_MYCKA</name>
<gene>
    <name evidence="5" type="ORF">BZL29_7778</name>
</gene>
<dbReference type="GO" id="GO:0046872">
    <property type="term" value="F:metal ion binding"/>
    <property type="evidence" value="ECO:0007669"/>
    <property type="project" value="InterPro"/>
</dbReference>
<keyword evidence="2" id="KW-0560">Oxidoreductase</keyword>
<evidence type="ECO:0000259" key="4">
    <source>
        <dbReference type="Pfam" id="PF11716"/>
    </source>
</evidence>
<dbReference type="AlphaFoldDB" id="A0A1V3WEY9"/>
<dbReference type="Proteomes" id="UP000188532">
    <property type="component" value="Unassembled WGS sequence"/>
</dbReference>
<evidence type="ECO:0000256" key="3">
    <source>
        <dbReference type="SAM" id="MobiDB-lite"/>
    </source>
</evidence>
<feature type="region of interest" description="Disordered" evidence="3">
    <location>
        <begin position="343"/>
        <end position="365"/>
    </location>
</feature>
<evidence type="ECO:0000256" key="1">
    <source>
        <dbReference type="ARBA" id="ARBA00006484"/>
    </source>
</evidence>
<organism evidence="5 6">
    <name type="scientific">Mycobacterium kansasii</name>
    <dbReference type="NCBI Taxonomy" id="1768"/>
    <lineage>
        <taxon>Bacteria</taxon>
        <taxon>Bacillati</taxon>
        <taxon>Actinomycetota</taxon>
        <taxon>Actinomycetes</taxon>
        <taxon>Mycobacteriales</taxon>
        <taxon>Mycobacteriaceae</taxon>
        <taxon>Mycobacterium</taxon>
    </lineage>
</organism>
<dbReference type="NCBIfam" id="TIGR03086">
    <property type="entry name" value="TIGR03086 family metal-binding protein"/>
    <property type="match status" value="1"/>
</dbReference>
<dbReference type="Gene3D" id="3.40.50.720">
    <property type="entry name" value="NAD(P)-binding Rossmann-like Domain"/>
    <property type="match status" value="1"/>
</dbReference>
<evidence type="ECO:0000256" key="2">
    <source>
        <dbReference type="ARBA" id="ARBA00023002"/>
    </source>
</evidence>
<dbReference type="PANTHER" id="PTHR43008">
    <property type="entry name" value="BENZIL REDUCTASE"/>
    <property type="match status" value="1"/>
</dbReference>
<accession>A0A1V3WEY9</accession>
<dbReference type="Pfam" id="PF11716">
    <property type="entry name" value="MDMPI_N"/>
    <property type="match status" value="1"/>
</dbReference>
<dbReference type="InterPro" id="IPR034660">
    <property type="entry name" value="DinB/YfiT-like"/>
</dbReference>
<dbReference type="PRINTS" id="PR00081">
    <property type="entry name" value="GDHRDH"/>
</dbReference>
<dbReference type="NCBIfam" id="TIGR03083">
    <property type="entry name" value="maleylpyruvate isomerase family mycothiol-dependent enzyme"/>
    <property type="match status" value="1"/>
</dbReference>
<dbReference type="EMBL" id="MVBN01000011">
    <property type="protein sequence ID" value="OOK65422.1"/>
    <property type="molecule type" value="Genomic_DNA"/>
</dbReference>
<comment type="similarity">
    <text evidence="1">Belongs to the short-chain dehydrogenases/reductases (SDR) family.</text>
</comment>
<dbReference type="InterPro" id="IPR017517">
    <property type="entry name" value="Maleyloyr_isom"/>
</dbReference>
<reference evidence="5 6" key="1">
    <citation type="submission" date="2017-02" db="EMBL/GenBank/DDBJ databases">
        <title>Complete genome sequences of Mycobacterium kansasii strains isolated from rhesus macaques.</title>
        <authorList>
            <person name="Panda A."/>
            <person name="Nagaraj S."/>
            <person name="Zhao X."/>
            <person name="Tettelin H."/>
            <person name="Detolla L.J."/>
        </authorList>
    </citation>
    <scope>NUCLEOTIDE SEQUENCE [LARGE SCALE GENOMIC DNA]</scope>
    <source>
        <strain evidence="5 6">11-3469</strain>
    </source>
</reference>
<dbReference type="InterPro" id="IPR017520">
    <property type="entry name" value="CHP03086"/>
</dbReference>
<dbReference type="SUPFAM" id="SSF51735">
    <property type="entry name" value="NAD(P)-binding Rossmann-fold domains"/>
    <property type="match status" value="1"/>
</dbReference>
<dbReference type="InterPro" id="IPR002347">
    <property type="entry name" value="SDR_fam"/>
</dbReference>
<dbReference type="Pfam" id="PF00106">
    <property type="entry name" value="adh_short"/>
    <property type="match status" value="1"/>
</dbReference>
<sequence>MDNPRQTPTARHVILITGGSRGVGAATARRLASPNTHVIITYREKTKRANDIVDSIAAEGGSATAARLDICDPIACADLIRSVRDEFGHLDALVLNASGGLERGASADYPMRINRDAPVHLLNRALPLIPAGGRVVFVTSHQAHFYGLKPVPADYIPIAQSKRAGEDALRAMRPELAARDVSLTVVSGDMIDGTIIVRLLQRRDPDAVEARRAHGPLPTLDEFAAAIAAAALNPTPADDTIYVGGDDYLELVNDAPSAHTVQPDDNSGPACMKHAVAHHYPTDRKTQMPFAQPTHFMQAATAVDHLLAHVTGDQWSGPTPCTGWTVADVTEHLIDVNHAFTNQLHPDSGAESPNPAGSPLPDRLASPDELLARYRASTDELRRALVSAVQPDGQLPKPLRTRLALRVADLVIHGWDIATSTGGSLRIDEHLVDEALAFAEARSAALQRGGQFASPQPISSNAPAIDRLAALSGRTRTSAATHGE</sequence>
<dbReference type="NCBIfam" id="NF005868">
    <property type="entry name" value="PRK07806.1"/>
    <property type="match status" value="1"/>
</dbReference>
<protein>
    <recommendedName>
        <fullName evidence="4">Mycothiol-dependent maleylpyruvate isomerase metal-binding domain-containing protein</fullName>
    </recommendedName>
</protein>
<feature type="domain" description="Mycothiol-dependent maleylpyruvate isomerase metal-binding" evidence="4">
    <location>
        <begin position="297"/>
        <end position="418"/>
    </location>
</feature>
<evidence type="ECO:0000313" key="6">
    <source>
        <dbReference type="Proteomes" id="UP000188532"/>
    </source>
</evidence>
<proteinExistence type="inferred from homology"/>
<evidence type="ECO:0000313" key="5">
    <source>
        <dbReference type="EMBL" id="OOK65422.1"/>
    </source>
</evidence>
<comment type="caution">
    <text evidence="5">The sequence shown here is derived from an EMBL/GenBank/DDBJ whole genome shotgun (WGS) entry which is preliminary data.</text>
</comment>
<dbReference type="GO" id="GO:0050664">
    <property type="term" value="F:oxidoreductase activity, acting on NAD(P)H, oxygen as acceptor"/>
    <property type="evidence" value="ECO:0007669"/>
    <property type="project" value="TreeGrafter"/>
</dbReference>
<dbReference type="InterPro" id="IPR036291">
    <property type="entry name" value="NAD(P)-bd_dom_sf"/>
</dbReference>
<dbReference type="SUPFAM" id="SSF109854">
    <property type="entry name" value="DinB/YfiT-like putative metalloenzymes"/>
    <property type="match status" value="1"/>
</dbReference>
<dbReference type="PANTHER" id="PTHR43008:SF4">
    <property type="entry name" value="CHAIN DEHYDROGENASE, PUTATIVE (AFU_ORTHOLOGUE AFUA_4G08710)-RELATED"/>
    <property type="match status" value="1"/>
</dbReference>
<dbReference type="Gene3D" id="1.20.120.450">
    <property type="entry name" value="dinb family like domain"/>
    <property type="match status" value="1"/>
</dbReference>
<dbReference type="InterPro" id="IPR024344">
    <property type="entry name" value="MDMPI_metal-binding"/>
</dbReference>